<dbReference type="Proteomes" id="UP000267250">
    <property type="component" value="Chromosome"/>
</dbReference>
<dbReference type="InterPro" id="IPR010994">
    <property type="entry name" value="RuvA_2-like"/>
</dbReference>
<accession>A0A3S9SYK8</accession>
<dbReference type="AlphaFoldDB" id="A0A3S9SYK8"/>
<evidence type="ECO:0000313" key="2">
    <source>
        <dbReference type="Proteomes" id="UP000267250"/>
    </source>
</evidence>
<dbReference type="OrthoDB" id="9810135at2"/>
<proteinExistence type="predicted"/>
<name>A0A3S9SYK8_9FIRM</name>
<sequence>MQQYFMDLHIHIGASSDKTPVKITASRNLTFENIVKEAYGRKGIDIIGIIDCASPPVIEDIKRMIEQGELILLPGGGYRYKDQVTVFLGSEVESKEAEGGRAHFLAFFPTLEQITEFSKILAQYVTNISLSSQMTYLSGKEILQIVDGLEGVLIPAHAFTPYKSIYGNCASSLKEIFPDDLDLKIKTIELGLSADTEMADHFSELSSRTFLSNSDAHSLSKIGREYNLIQVKKPDFEHIFAVLAGKEEIGQIVANYGMDPRLGKYHRSFCENCQSTLVGEPPQFECEYCGSERVVRGVWDRIVDICDREFSISPPHRPPYHYQIPLENIPGVGRKTVEKLIDAFKSEMNVLHRVGLEELKDVVPSRTAENIVLAREGKLTLLPGGGGNYGKAVRK</sequence>
<dbReference type="Gene3D" id="3.20.20.140">
    <property type="entry name" value="Metal-dependent hydrolases"/>
    <property type="match status" value="1"/>
</dbReference>
<evidence type="ECO:0008006" key="3">
    <source>
        <dbReference type="Google" id="ProtNLM"/>
    </source>
</evidence>
<dbReference type="Gene3D" id="1.10.150.20">
    <property type="entry name" value="5' to 3' exonuclease, C-terminal subdomain"/>
    <property type="match status" value="1"/>
</dbReference>
<dbReference type="CDD" id="cd19067">
    <property type="entry name" value="PfuEndoQ-like"/>
    <property type="match status" value="1"/>
</dbReference>
<dbReference type="InterPro" id="IPR016195">
    <property type="entry name" value="Pol/histidinol_Pase-like"/>
</dbReference>
<protein>
    <recommendedName>
        <fullName evidence="3">TIGR00375 family protein</fullName>
    </recommendedName>
</protein>
<keyword evidence="2" id="KW-1185">Reference proteome</keyword>
<dbReference type="SUPFAM" id="SSF47781">
    <property type="entry name" value="RuvA domain 2-like"/>
    <property type="match status" value="1"/>
</dbReference>
<evidence type="ECO:0000313" key="1">
    <source>
        <dbReference type="EMBL" id="AZR73436.1"/>
    </source>
</evidence>
<dbReference type="RefSeq" id="WP_127016777.1">
    <property type="nucleotide sequence ID" value="NZ_CP016379.1"/>
</dbReference>
<dbReference type="EMBL" id="CP016379">
    <property type="protein sequence ID" value="AZR73436.1"/>
    <property type="molecule type" value="Genomic_DNA"/>
</dbReference>
<gene>
    <name evidence="1" type="ORF">BBF96_08605</name>
</gene>
<dbReference type="PANTHER" id="PTHR40084:SF1">
    <property type="entry name" value="PHOSPHOTRANSFERASE"/>
    <property type="match status" value="1"/>
</dbReference>
<dbReference type="KEGG" id="aft:BBF96_08605"/>
<dbReference type="SUPFAM" id="SSF89550">
    <property type="entry name" value="PHP domain-like"/>
    <property type="match status" value="1"/>
</dbReference>
<dbReference type="PANTHER" id="PTHR40084">
    <property type="entry name" value="PHOSPHOHYDROLASE, PHP FAMILY"/>
    <property type="match status" value="1"/>
</dbReference>
<reference evidence="1 2" key="1">
    <citation type="submission" date="2016-07" db="EMBL/GenBank/DDBJ databases">
        <title>Genome and transcriptome analysis of iron-reducing fermentative bacteria Anoxybacter fermentans.</title>
        <authorList>
            <person name="Zeng X."/>
            <person name="Shao Z."/>
        </authorList>
    </citation>
    <scope>NUCLEOTIDE SEQUENCE [LARGE SCALE GENOMIC DNA]</scope>
    <source>
        <strain evidence="1 2">DY22613</strain>
    </source>
</reference>
<organism evidence="1 2">
    <name type="scientific">Anoxybacter fermentans</name>
    <dbReference type="NCBI Taxonomy" id="1323375"/>
    <lineage>
        <taxon>Bacteria</taxon>
        <taxon>Bacillati</taxon>
        <taxon>Bacillota</taxon>
        <taxon>Clostridia</taxon>
        <taxon>Halanaerobiales</taxon>
        <taxon>Anoxybacter</taxon>
    </lineage>
</organism>